<dbReference type="Proteomes" id="UP001055811">
    <property type="component" value="Linkage Group LG08"/>
</dbReference>
<comment type="caution">
    <text evidence="1">The sequence shown here is derived from an EMBL/GenBank/DDBJ whole genome shotgun (WGS) entry which is preliminary data.</text>
</comment>
<dbReference type="EMBL" id="CM042016">
    <property type="protein sequence ID" value="KAI3699778.1"/>
    <property type="molecule type" value="Genomic_DNA"/>
</dbReference>
<sequence length="214" mass="23627">MCCYAFGVADTIESLHAIQTQQLVELSPKEILDCSNCAGCDGGRPNEAFQYVIDNNGITTEKNYPYKPVKETCNVKKENDIVVKIGGYEQMPANNEQAAMVTVANQPVEFGIAVEPSLKLYKEGIFTEPCGLQIAHSVIAVGYDTAPDGTQYWILKNSWGTRWGESGYIKMPRGRPEKEGYCGMYQSSFFPLTEKCSTEHAPSADKVVKSTKDL</sequence>
<evidence type="ECO:0000313" key="2">
    <source>
        <dbReference type="Proteomes" id="UP001055811"/>
    </source>
</evidence>
<reference evidence="1 2" key="2">
    <citation type="journal article" date="2022" name="Mol. Ecol. Resour.">
        <title>The genomes of chicory, endive, great burdock and yacon provide insights into Asteraceae paleo-polyploidization history and plant inulin production.</title>
        <authorList>
            <person name="Fan W."/>
            <person name="Wang S."/>
            <person name="Wang H."/>
            <person name="Wang A."/>
            <person name="Jiang F."/>
            <person name="Liu H."/>
            <person name="Zhao H."/>
            <person name="Xu D."/>
            <person name="Zhang Y."/>
        </authorList>
    </citation>
    <scope>NUCLEOTIDE SEQUENCE [LARGE SCALE GENOMIC DNA]</scope>
    <source>
        <strain evidence="2">cv. Punajuju</strain>
        <tissue evidence="1">Leaves</tissue>
    </source>
</reference>
<organism evidence="1 2">
    <name type="scientific">Cichorium intybus</name>
    <name type="common">Chicory</name>
    <dbReference type="NCBI Taxonomy" id="13427"/>
    <lineage>
        <taxon>Eukaryota</taxon>
        <taxon>Viridiplantae</taxon>
        <taxon>Streptophyta</taxon>
        <taxon>Embryophyta</taxon>
        <taxon>Tracheophyta</taxon>
        <taxon>Spermatophyta</taxon>
        <taxon>Magnoliopsida</taxon>
        <taxon>eudicotyledons</taxon>
        <taxon>Gunneridae</taxon>
        <taxon>Pentapetalae</taxon>
        <taxon>asterids</taxon>
        <taxon>campanulids</taxon>
        <taxon>Asterales</taxon>
        <taxon>Asteraceae</taxon>
        <taxon>Cichorioideae</taxon>
        <taxon>Cichorieae</taxon>
        <taxon>Cichoriinae</taxon>
        <taxon>Cichorium</taxon>
    </lineage>
</organism>
<evidence type="ECO:0000313" key="1">
    <source>
        <dbReference type="EMBL" id="KAI3699778.1"/>
    </source>
</evidence>
<gene>
    <name evidence="1" type="ORF">L2E82_44305</name>
</gene>
<accession>A0ACB8ZQ52</accession>
<proteinExistence type="predicted"/>
<protein>
    <submittedName>
        <fullName evidence="1">Uncharacterized protein</fullName>
    </submittedName>
</protein>
<reference evidence="2" key="1">
    <citation type="journal article" date="2022" name="Mol. Ecol. Resour.">
        <title>The genomes of chicory, endive, great burdock and yacon provide insights into Asteraceae palaeo-polyploidization history and plant inulin production.</title>
        <authorList>
            <person name="Fan W."/>
            <person name="Wang S."/>
            <person name="Wang H."/>
            <person name="Wang A."/>
            <person name="Jiang F."/>
            <person name="Liu H."/>
            <person name="Zhao H."/>
            <person name="Xu D."/>
            <person name="Zhang Y."/>
        </authorList>
    </citation>
    <scope>NUCLEOTIDE SEQUENCE [LARGE SCALE GENOMIC DNA]</scope>
    <source>
        <strain evidence="2">cv. Punajuju</strain>
    </source>
</reference>
<keyword evidence="2" id="KW-1185">Reference proteome</keyword>
<name>A0ACB8ZQ52_CICIN</name>